<evidence type="ECO:0000256" key="3">
    <source>
        <dbReference type="ARBA" id="ARBA00011970"/>
    </source>
</evidence>
<evidence type="ECO:0000256" key="6">
    <source>
        <dbReference type="ARBA" id="ARBA00022737"/>
    </source>
</evidence>
<dbReference type="InterPro" id="IPR037919">
    <property type="entry name" value="OGT"/>
</dbReference>
<accession>K9X281</accession>
<dbReference type="Pfam" id="PF13174">
    <property type="entry name" value="TPR_6"/>
    <property type="match status" value="1"/>
</dbReference>
<organism evidence="11 12">
    <name type="scientific">Cylindrospermum stagnale PCC 7417</name>
    <dbReference type="NCBI Taxonomy" id="56107"/>
    <lineage>
        <taxon>Bacteria</taxon>
        <taxon>Bacillati</taxon>
        <taxon>Cyanobacteriota</taxon>
        <taxon>Cyanophyceae</taxon>
        <taxon>Nostocales</taxon>
        <taxon>Nostocaceae</taxon>
        <taxon>Cylindrospermum</taxon>
    </lineage>
</organism>
<evidence type="ECO:0000313" key="12">
    <source>
        <dbReference type="Proteomes" id="UP000010475"/>
    </source>
</evidence>
<dbReference type="eggNOG" id="COG0457">
    <property type="taxonomic scope" value="Bacteria"/>
</dbReference>
<evidence type="ECO:0000259" key="9">
    <source>
        <dbReference type="Pfam" id="PF13844"/>
    </source>
</evidence>
<dbReference type="PROSITE" id="PS50293">
    <property type="entry name" value="TPR_REGION"/>
    <property type="match status" value="1"/>
</dbReference>
<feature type="domain" description="Conserved hypothetical protein CHP03032" evidence="10">
    <location>
        <begin position="38"/>
        <end position="355"/>
    </location>
</feature>
<keyword evidence="5" id="KW-0808">Transferase</keyword>
<evidence type="ECO:0000256" key="7">
    <source>
        <dbReference type="ARBA" id="ARBA00022803"/>
    </source>
</evidence>
<comment type="pathway">
    <text evidence="1">Protein modification; protein glycosylation.</text>
</comment>
<dbReference type="InterPro" id="IPR019734">
    <property type="entry name" value="TPR_rpt"/>
</dbReference>
<dbReference type="Gene3D" id="3.40.50.11380">
    <property type="match status" value="2"/>
</dbReference>
<dbReference type="InterPro" id="IPR029489">
    <property type="entry name" value="OGT/SEC/SPY_C"/>
</dbReference>
<dbReference type="Pfam" id="PF13432">
    <property type="entry name" value="TPR_16"/>
    <property type="match status" value="2"/>
</dbReference>
<dbReference type="Pfam" id="PF16261">
    <property type="entry name" value="DUF4915"/>
    <property type="match status" value="1"/>
</dbReference>
<dbReference type="SUPFAM" id="SSF50969">
    <property type="entry name" value="YVTN repeat-like/Quinoprotein amine dehydrogenase"/>
    <property type="match status" value="1"/>
</dbReference>
<dbReference type="Gene3D" id="3.40.50.2000">
    <property type="entry name" value="Glycogen Phosphorylase B"/>
    <property type="match status" value="1"/>
</dbReference>
<evidence type="ECO:0000256" key="8">
    <source>
        <dbReference type="PROSITE-ProRule" id="PRU00339"/>
    </source>
</evidence>
<evidence type="ECO:0000256" key="1">
    <source>
        <dbReference type="ARBA" id="ARBA00004922"/>
    </source>
</evidence>
<comment type="similarity">
    <text evidence="2">Belongs to the glycosyltransferase 41 family. O-GlcNAc transferase subfamily.</text>
</comment>
<dbReference type="Pfam" id="PF13181">
    <property type="entry name" value="TPR_8"/>
    <property type="match status" value="1"/>
</dbReference>
<dbReference type="InterPro" id="IPR011044">
    <property type="entry name" value="Quino_amine_DH_bsu"/>
</dbReference>
<dbReference type="KEGG" id="csg:Cylst_4469"/>
<proteinExistence type="inferred from homology"/>
<feature type="repeat" description="TPR" evidence="8">
    <location>
        <begin position="512"/>
        <end position="545"/>
    </location>
</feature>
<keyword evidence="4" id="KW-0328">Glycosyltransferase</keyword>
<dbReference type="PANTHER" id="PTHR44366:SF1">
    <property type="entry name" value="UDP-N-ACETYLGLUCOSAMINE--PEPTIDE N-ACETYLGLUCOSAMINYLTRANSFERASE 110 KDA SUBUNIT"/>
    <property type="match status" value="1"/>
</dbReference>
<dbReference type="EC" id="2.4.1.255" evidence="3"/>
<dbReference type="STRING" id="56107.Cylst_4469"/>
<dbReference type="PATRIC" id="fig|56107.3.peg.4902"/>
<evidence type="ECO:0000256" key="2">
    <source>
        <dbReference type="ARBA" id="ARBA00005386"/>
    </source>
</evidence>
<dbReference type="HOGENOM" id="CLU_271892_0_0_3"/>
<feature type="domain" description="O-GlcNAc transferase C-terminal" evidence="9">
    <location>
        <begin position="633"/>
        <end position="864"/>
    </location>
</feature>
<dbReference type="SUPFAM" id="SSF48452">
    <property type="entry name" value="TPR-like"/>
    <property type="match status" value="1"/>
</dbReference>
<dbReference type="Gene3D" id="1.25.40.10">
    <property type="entry name" value="Tetratricopeptide repeat domain"/>
    <property type="match status" value="4"/>
</dbReference>
<evidence type="ECO:0000313" key="11">
    <source>
        <dbReference type="EMBL" id="AFZ26553.1"/>
    </source>
</evidence>
<feature type="domain" description="O-GlcNAc transferase C-terminal" evidence="9">
    <location>
        <begin position="871"/>
        <end position="1056"/>
    </location>
</feature>
<dbReference type="InterPro" id="IPR011990">
    <property type="entry name" value="TPR-like_helical_dom_sf"/>
</dbReference>
<dbReference type="EMBL" id="CP003642">
    <property type="protein sequence ID" value="AFZ26553.1"/>
    <property type="molecule type" value="Genomic_DNA"/>
</dbReference>
<dbReference type="Gene3D" id="3.30.720.150">
    <property type="match status" value="1"/>
</dbReference>
<dbReference type="Pfam" id="PF13844">
    <property type="entry name" value="Glyco_transf_41"/>
    <property type="match status" value="2"/>
</dbReference>
<dbReference type="NCBIfam" id="TIGR03032">
    <property type="entry name" value="TIGR03032 family protein"/>
    <property type="match status" value="1"/>
</dbReference>
<evidence type="ECO:0000256" key="4">
    <source>
        <dbReference type="ARBA" id="ARBA00022676"/>
    </source>
</evidence>
<dbReference type="RefSeq" id="WP_015209795.1">
    <property type="nucleotide sequence ID" value="NC_019757.1"/>
</dbReference>
<feature type="repeat" description="TPR" evidence="8">
    <location>
        <begin position="478"/>
        <end position="511"/>
    </location>
</feature>
<keyword evidence="6" id="KW-0677">Repeat</keyword>
<sequence>MNNTAEMDIYSDGQSPAFSARPFANGDRETLLLSADRTFTDWLAKEQISIAYTTYQTSRLMLIGVNPENGRISGFERLFERAMGLYTTAERIYLSSKYQLWQMDNVLELGQTHDGYDKLYIPRIGYTTGDIDVHDVAVDGTGKLIFISSLLNCLATVSDRHSCIPLWKPPFISKIVNEDRCHLNGLGMVEGQPRYVTVCSRSDVVDGWRDRRQDGGCVVDIPSNEIICTGLSMPHSPRWYRDKLWLLNSGKGEFGYVDLRKGKFESVAFCPGFMRGLAFWGNYAIVGLSKPRGDKTFTGLDLDEELRKRDAEPRCGLMVIDLRTGAIAHWVRIEGIVTELYDVQILPGVKRPMALGFQNEEIQQIITLDPQSSLVGVNLPSVTRESAENRNGDNLPLMNATENQNLFNPEARLYQQGLAWQNSGQYHDAIAQYQQLITQYPEYAPAWYQLGVIVDNLGQRDEAALAYQKALTINPNYAEAHNNLGIVRVAEKNLAAAISCFTAAIKSKPDYAFAHNNLGLVWQMQTKFAEAAAKFREALQINPEYAEAYLNLGMVLEAQGNLQDAIACYRSAVRHKTDYIKADNRLGLALIKLAMVSKGDVEEARGIFEQVLKLQPDSAEAFTHLVYLKEMSCDWRDRQSDLTRIGEQTQRELQTGQSTTIAAFDTLYKPWERTLLLQVAQTHGTAMETQWTQMRQALNFTHSRSLTGRLKIGYLSSDFRNHAMSHLIRGLFRCHNRDNFEIFAYSTGPDDNSEYRRYIASQSEHFQDIATLSTEESARLIFAHGIHILIDLNAYTAGSRSQIFALKPAPIQVNHVGFPGTMGADFIDYIIGDAIVTPPEFAEAFSEKIVTLPHSYYFTDNQQAISSTPITRSQYGLPESGFVFCCFNNNYKIEPLIFDAWMRILADVPEGVLWLLPRFPVAKENLRREAEMRGISEERLIFADVEPKPEHLARHRLADLFLDTLYYNAHTSATDALWAGLPVITCPGTTFASRVAASLLTAVGLPELVTANLQEYEQLAINLAKSPGELLQLKQKLAQNRTTHPLFDTSRFTRNLEQAYSKMWEVYAAGKSPQSIQVSDIQA</sequence>
<dbReference type="InterPro" id="IPR017481">
    <property type="entry name" value="CHP03032"/>
</dbReference>
<dbReference type="GO" id="GO:0097363">
    <property type="term" value="F:protein O-acetylglucosaminyltransferase activity"/>
    <property type="evidence" value="ECO:0007669"/>
    <property type="project" value="UniProtKB-EC"/>
</dbReference>
<dbReference type="Proteomes" id="UP000010475">
    <property type="component" value="Chromosome"/>
</dbReference>
<feature type="repeat" description="TPR" evidence="8">
    <location>
        <begin position="546"/>
        <end position="579"/>
    </location>
</feature>
<dbReference type="PROSITE" id="PS50005">
    <property type="entry name" value="TPR"/>
    <property type="match status" value="4"/>
</dbReference>
<evidence type="ECO:0000256" key="5">
    <source>
        <dbReference type="ARBA" id="ARBA00022679"/>
    </source>
</evidence>
<name>K9X281_9NOST</name>
<gene>
    <name evidence="11" type="ORF">Cylst_4469</name>
</gene>
<feature type="repeat" description="TPR" evidence="8">
    <location>
        <begin position="444"/>
        <end position="477"/>
    </location>
</feature>
<dbReference type="PANTHER" id="PTHR44366">
    <property type="entry name" value="UDP-N-ACETYLGLUCOSAMINE--PEPTIDE N-ACETYLGLUCOSAMINYLTRANSFERASE 110 KDA SUBUNIT"/>
    <property type="match status" value="1"/>
</dbReference>
<protein>
    <recommendedName>
        <fullName evidence="3">protein O-GlcNAc transferase</fullName>
        <ecNumber evidence="3">2.4.1.255</ecNumber>
    </recommendedName>
</protein>
<dbReference type="GO" id="GO:0006493">
    <property type="term" value="P:protein O-linked glycosylation"/>
    <property type="evidence" value="ECO:0007669"/>
    <property type="project" value="InterPro"/>
</dbReference>
<keyword evidence="12" id="KW-1185">Reference proteome</keyword>
<dbReference type="AlphaFoldDB" id="K9X281"/>
<dbReference type="eggNOG" id="COG3914">
    <property type="taxonomic scope" value="Bacteria"/>
</dbReference>
<dbReference type="SMART" id="SM00028">
    <property type="entry name" value="TPR"/>
    <property type="match status" value="6"/>
</dbReference>
<keyword evidence="7 8" id="KW-0802">TPR repeat</keyword>
<reference evidence="11 12" key="1">
    <citation type="submission" date="2012-06" db="EMBL/GenBank/DDBJ databases">
        <title>Finished chromosome of genome of Cylindrospermum stagnale PCC 7417.</title>
        <authorList>
            <consortium name="US DOE Joint Genome Institute"/>
            <person name="Gugger M."/>
            <person name="Coursin T."/>
            <person name="Rippka R."/>
            <person name="Tandeau De Marsac N."/>
            <person name="Huntemann M."/>
            <person name="Wei C.-L."/>
            <person name="Han J."/>
            <person name="Detter J.C."/>
            <person name="Han C."/>
            <person name="Tapia R."/>
            <person name="Chen A."/>
            <person name="Kyrpides N."/>
            <person name="Mavromatis K."/>
            <person name="Markowitz V."/>
            <person name="Szeto E."/>
            <person name="Ivanova N."/>
            <person name="Pagani I."/>
            <person name="Pati A."/>
            <person name="Goodwin L."/>
            <person name="Nordberg H.P."/>
            <person name="Cantor M.N."/>
            <person name="Hua S.X."/>
            <person name="Woyke T."/>
            <person name="Kerfeld C.A."/>
        </authorList>
    </citation>
    <scope>NUCLEOTIDE SEQUENCE [LARGE SCALE GENOMIC DNA]</scope>
    <source>
        <strain evidence="11 12">PCC 7417</strain>
    </source>
</reference>
<evidence type="ECO:0000259" key="10">
    <source>
        <dbReference type="Pfam" id="PF16261"/>
    </source>
</evidence>